<reference evidence="2 3" key="1">
    <citation type="submission" date="2024-02" db="EMBL/GenBank/DDBJ databases">
        <title>De novo assembly and annotation of 12 fungi associated with fruit tree decline syndrome in Ontario, Canada.</title>
        <authorList>
            <person name="Sulman M."/>
            <person name="Ellouze W."/>
            <person name="Ilyukhin E."/>
        </authorList>
    </citation>
    <scope>NUCLEOTIDE SEQUENCE [LARGE SCALE GENOMIC DNA]</scope>
    <source>
        <strain evidence="2 3">M42-189</strain>
    </source>
</reference>
<evidence type="ECO:0000313" key="2">
    <source>
        <dbReference type="EMBL" id="KAL1606163.1"/>
    </source>
</evidence>
<feature type="region of interest" description="Disordered" evidence="1">
    <location>
        <begin position="126"/>
        <end position="148"/>
    </location>
</feature>
<dbReference type="EMBL" id="JAKJXO020000004">
    <property type="protein sequence ID" value="KAL1606163.1"/>
    <property type="molecule type" value="Genomic_DNA"/>
</dbReference>
<evidence type="ECO:0000313" key="3">
    <source>
        <dbReference type="Proteomes" id="UP001521785"/>
    </source>
</evidence>
<proteinExistence type="predicted"/>
<dbReference type="Proteomes" id="UP001521785">
    <property type="component" value="Unassembled WGS sequence"/>
</dbReference>
<keyword evidence="3" id="KW-1185">Reference proteome</keyword>
<gene>
    <name evidence="2" type="ORF">SLS60_003564</name>
</gene>
<accession>A0ABR3RPN5</accession>
<comment type="caution">
    <text evidence="2">The sequence shown here is derived from an EMBL/GenBank/DDBJ whole genome shotgun (WGS) entry which is preliminary data.</text>
</comment>
<sequence>MVNEPFVGMFTGKEVGFYGYIPTSNDDVFQCRSVWDRRPAVTNAPDFLETYNVDERRLSDVTTTAAQRWTEVVDTARFFSQTKADGWSNLTPSDWTHIEHDLFFHHYPQSHTWVLRNLTTSEFIRSDKLQPSPRKSSDNARPKLPSRSSTFTKMLKPFTSEKKSGKGMPPSTLGPHPDEVFDTSPLSFAHLLLTLTAHSDLPSHHELVFGFHDGRWRGHAFDIITLSSHLAETKPDDWADVSDLAVDDVANLRYWVHQLGGDGDACPKGLRPHVEADRNMYHNWEGLEAGLVGGRPKGRWVLKRPMETGVLRRAVSGGHGKERL</sequence>
<organism evidence="2 3">
    <name type="scientific">Paraconiothyrium brasiliense</name>
    <dbReference type="NCBI Taxonomy" id="300254"/>
    <lineage>
        <taxon>Eukaryota</taxon>
        <taxon>Fungi</taxon>
        <taxon>Dikarya</taxon>
        <taxon>Ascomycota</taxon>
        <taxon>Pezizomycotina</taxon>
        <taxon>Dothideomycetes</taxon>
        <taxon>Pleosporomycetidae</taxon>
        <taxon>Pleosporales</taxon>
        <taxon>Massarineae</taxon>
        <taxon>Didymosphaeriaceae</taxon>
        <taxon>Paraconiothyrium</taxon>
    </lineage>
</organism>
<protein>
    <submittedName>
        <fullName evidence="2">Uncharacterized protein</fullName>
    </submittedName>
</protein>
<evidence type="ECO:0000256" key="1">
    <source>
        <dbReference type="SAM" id="MobiDB-lite"/>
    </source>
</evidence>
<name>A0ABR3RPN5_9PLEO</name>